<keyword evidence="2" id="KW-1185">Reference proteome</keyword>
<dbReference type="Proteomes" id="UP000224877">
    <property type="component" value="Segment"/>
</dbReference>
<accession>A0A1W7GKQ1</accession>
<evidence type="ECO:0000313" key="1">
    <source>
        <dbReference type="EMBL" id="BAX25560.1"/>
    </source>
</evidence>
<reference evidence="1 2" key="1">
    <citation type="submission" date="2016-07" db="EMBL/GenBank/DDBJ databases">
        <title>Characterization of three bacteriophages infecting bacteria isolated from shrimp culture pond water.</title>
        <authorList>
            <person name="Khoa H.V."/>
        </authorList>
    </citation>
    <scope>NUCLEOTIDE SEQUENCE [LARGE SCALE GENOMIC DNA]</scope>
</reference>
<organism evidence="1 2">
    <name type="scientific">Tenacibaculum phage pT24</name>
    <dbReference type="NCBI Taxonomy" id="1880590"/>
    <lineage>
        <taxon>Viruses</taxon>
        <taxon>Duplodnaviria</taxon>
        <taxon>Heunggongvirae</taxon>
        <taxon>Uroviricota</taxon>
        <taxon>Caudoviricetes</taxon>
        <taxon>Kungbxnavirus</taxon>
        <taxon>Kungbxnavirus pT24</taxon>
    </lineage>
</organism>
<name>A0A1W7GKQ1_9CAUD</name>
<dbReference type="EMBL" id="LC168164">
    <property type="protein sequence ID" value="BAX25560.1"/>
    <property type="molecule type" value="Genomic_DNA"/>
</dbReference>
<proteinExistence type="predicted"/>
<protein>
    <submittedName>
        <fullName evidence="1">Uncharacterized protein</fullName>
    </submittedName>
</protein>
<sequence>MKKDLSWDLNWNVIDSNQIKGIDELV</sequence>
<gene>
    <name evidence="1" type="ORF">BPT24_158</name>
</gene>
<evidence type="ECO:0000313" key="2">
    <source>
        <dbReference type="Proteomes" id="UP000224877"/>
    </source>
</evidence>